<reference evidence="2" key="1">
    <citation type="journal article" date="2020" name="Stud. Mycol.">
        <title>101 Dothideomycetes genomes: a test case for predicting lifestyles and emergence of pathogens.</title>
        <authorList>
            <person name="Haridas S."/>
            <person name="Albert R."/>
            <person name="Binder M."/>
            <person name="Bloem J."/>
            <person name="Labutti K."/>
            <person name="Salamov A."/>
            <person name="Andreopoulos B."/>
            <person name="Baker S."/>
            <person name="Barry K."/>
            <person name="Bills G."/>
            <person name="Bluhm B."/>
            <person name="Cannon C."/>
            <person name="Castanera R."/>
            <person name="Culley D."/>
            <person name="Daum C."/>
            <person name="Ezra D."/>
            <person name="Gonzalez J."/>
            <person name="Henrissat B."/>
            <person name="Kuo A."/>
            <person name="Liang C."/>
            <person name="Lipzen A."/>
            <person name="Lutzoni F."/>
            <person name="Magnuson J."/>
            <person name="Mondo S."/>
            <person name="Nolan M."/>
            <person name="Ohm R."/>
            <person name="Pangilinan J."/>
            <person name="Park H.-J."/>
            <person name="Ramirez L."/>
            <person name="Alfaro M."/>
            <person name="Sun H."/>
            <person name="Tritt A."/>
            <person name="Yoshinaga Y."/>
            <person name="Zwiers L.-H."/>
            <person name="Turgeon B."/>
            <person name="Goodwin S."/>
            <person name="Spatafora J."/>
            <person name="Crous P."/>
            <person name="Grigoriev I."/>
        </authorList>
    </citation>
    <scope>NUCLEOTIDE SEQUENCE</scope>
    <source>
        <strain evidence="2">CBS 122681</strain>
    </source>
</reference>
<keyword evidence="3" id="KW-1185">Reference proteome</keyword>
<feature type="domain" description="DUF7730" evidence="1">
    <location>
        <begin position="20"/>
        <end position="215"/>
    </location>
</feature>
<dbReference type="InterPro" id="IPR056632">
    <property type="entry name" value="DUF7730"/>
</dbReference>
<dbReference type="PANTHER" id="PTHR38790">
    <property type="entry name" value="2EXR DOMAIN-CONTAINING PROTEIN-RELATED"/>
    <property type="match status" value="1"/>
</dbReference>
<evidence type="ECO:0000313" key="3">
    <source>
        <dbReference type="Proteomes" id="UP000799324"/>
    </source>
</evidence>
<proteinExistence type="predicted"/>
<protein>
    <recommendedName>
        <fullName evidence="1">DUF7730 domain-containing protein</fullName>
    </recommendedName>
</protein>
<dbReference type="AlphaFoldDB" id="A0A6A6TH51"/>
<gene>
    <name evidence="2" type="ORF">K491DRAFT_690216</name>
</gene>
<evidence type="ECO:0000313" key="2">
    <source>
        <dbReference type="EMBL" id="KAF2658253.1"/>
    </source>
</evidence>
<dbReference type="PANTHER" id="PTHR38790:SF8">
    <property type="entry name" value="F-BOX DOMAIN-CONTAINING PROTEIN"/>
    <property type="match status" value="1"/>
</dbReference>
<accession>A0A6A6TH51</accession>
<dbReference type="Pfam" id="PF24864">
    <property type="entry name" value="DUF7730"/>
    <property type="match status" value="1"/>
</dbReference>
<organism evidence="2 3">
    <name type="scientific">Lophiostoma macrostomum CBS 122681</name>
    <dbReference type="NCBI Taxonomy" id="1314788"/>
    <lineage>
        <taxon>Eukaryota</taxon>
        <taxon>Fungi</taxon>
        <taxon>Dikarya</taxon>
        <taxon>Ascomycota</taxon>
        <taxon>Pezizomycotina</taxon>
        <taxon>Dothideomycetes</taxon>
        <taxon>Pleosporomycetidae</taxon>
        <taxon>Pleosporales</taxon>
        <taxon>Lophiostomataceae</taxon>
        <taxon>Lophiostoma</taxon>
    </lineage>
</organism>
<sequence>MSMFPAAQGRPARRVRGFLGLPGELRNRIYEDYFQANFCVELMAKGTTLIKTQPSTVKISLNLCHGPARAQQKPTQEEAQIILRVSRTLGRHNRVEGIRTRWPTSLSALVLVCKLVHRETIVLLYRKSTFVFDAPRRIQSFITTVPIINLAHITRLQLHYTTYCNPQYTKDRIWQEKHLKSWTAACKRASKYLVSVEALEVWLWSPYDVWFDLREPYVQPLLRFRRLACGDHCTLTSVKVHFNEGWVGFGRRFGPSGDLARAAKELHGLWGEAISKAILGQSEKESMAELKASWERHSLFHHHLSYMPTGW</sequence>
<dbReference type="Proteomes" id="UP000799324">
    <property type="component" value="Unassembled WGS sequence"/>
</dbReference>
<dbReference type="EMBL" id="MU004316">
    <property type="protein sequence ID" value="KAF2658253.1"/>
    <property type="molecule type" value="Genomic_DNA"/>
</dbReference>
<dbReference type="OrthoDB" id="4757095at2759"/>
<name>A0A6A6TH51_9PLEO</name>
<evidence type="ECO:0000259" key="1">
    <source>
        <dbReference type="Pfam" id="PF24864"/>
    </source>
</evidence>